<feature type="region of interest" description="Disordered" evidence="4">
    <location>
        <begin position="334"/>
        <end position="371"/>
    </location>
</feature>
<gene>
    <name evidence="6" type="ORF">CEY00_Acc23836</name>
</gene>
<comment type="caution">
    <text evidence="6">The sequence shown here is derived from an EMBL/GenBank/DDBJ whole genome shotgun (WGS) entry which is preliminary data.</text>
</comment>
<feature type="compositionally biased region" description="Low complexity" evidence="4">
    <location>
        <begin position="195"/>
        <end position="207"/>
    </location>
</feature>
<dbReference type="Pfam" id="PF00076">
    <property type="entry name" value="RRM_1"/>
    <property type="match status" value="2"/>
</dbReference>
<dbReference type="SUPFAM" id="SSF54928">
    <property type="entry name" value="RNA-binding domain, RBD"/>
    <property type="match status" value="2"/>
</dbReference>
<feature type="domain" description="RRM" evidence="5">
    <location>
        <begin position="7"/>
        <end position="83"/>
    </location>
</feature>
<evidence type="ECO:0000256" key="2">
    <source>
        <dbReference type="ARBA" id="ARBA00022884"/>
    </source>
</evidence>
<dbReference type="InterPro" id="IPR035979">
    <property type="entry name" value="RBD_domain_sf"/>
</dbReference>
<reference evidence="7" key="2">
    <citation type="journal article" date="2018" name="BMC Genomics">
        <title>A manually annotated Actinidia chinensis var. chinensis (kiwifruit) genome highlights the challenges associated with draft genomes and gene prediction in plants.</title>
        <authorList>
            <person name="Pilkington S.M."/>
            <person name="Crowhurst R."/>
            <person name="Hilario E."/>
            <person name="Nardozza S."/>
            <person name="Fraser L."/>
            <person name="Peng Y."/>
            <person name="Gunaseelan K."/>
            <person name="Simpson R."/>
            <person name="Tahir J."/>
            <person name="Deroles S.C."/>
            <person name="Templeton K."/>
            <person name="Luo Z."/>
            <person name="Davy M."/>
            <person name="Cheng C."/>
            <person name="McNeilage M."/>
            <person name="Scaglione D."/>
            <person name="Liu Y."/>
            <person name="Zhang Q."/>
            <person name="Datson P."/>
            <person name="De Silva N."/>
            <person name="Gardiner S.E."/>
            <person name="Bassett H."/>
            <person name="Chagne D."/>
            <person name="McCallum J."/>
            <person name="Dzierzon H."/>
            <person name="Deng C."/>
            <person name="Wang Y.Y."/>
            <person name="Barron L."/>
            <person name="Manako K."/>
            <person name="Bowen J."/>
            <person name="Foster T.M."/>
            <person name="Erridge Z.A."/>
            <person name="Tiffin H."/>
            <person name="Waite C.N."/>
            <person name="Davies K.M."/>
            <person name="Grierson E.P."/>
            <person name="Laing W.A."/>
            <person name="Kirk R."/>
            <person name="Chen X."/>
            <person name="Wood M."/>
            <person name="Montefiori M."/>
            <person name="Brummell D.A."/>
            <person name="Schwinn K.E."/>
            <person name="Catanach A."/>
            <person name="Fullerton C."/>
            <person name="Li D."/>
            <person name="Meiyalaghan S."/>
            <person name="Nieuwenhuizen N."/>
            <person name="Read N."/>
            <person name="Prakash R."/>
            <person name="Hunter D."/>
            <person name="Zhang H."/>
            <person name="McKenzie M."/>
            <person name="Knabel M."/>
            <person name="Harris A."/>
            <person name="Allan A.C."/>
            <person name="Gleave A."/>
            <person name="Chen A."/>
            <person name="Janssen B.J."/>
            <person name="Plunkett B."/>
            <person name="Ampomah-Dwamena C."/>
            <person name="Voogd C."/>
            <person name="Leif D."/>
            <person name="Lafferty D."/>
            <person name="Souleyre E.J.F."/>
            <person name="Varkonyi-Gasic E."/>
            <person name="Gambi F."/>
            <person name="Hanley J."/>
            <person name="Yao J.L."/>
            <person name="Cheung J."/>
            <person name="David K.M."/>
            <person name="Warren B."/>
            <person name="Marsh K."/>
            <person name="Snowden K.C."/>
            <person name="Lin-Wang K."/>
            <person name="Brian L."/>
            <person name="Martinez-Sanchez M."/>
            <person name="Wang M."/>
            <person name="Ileperuma N."/>
            <person name="Macnee N."/>
            <person name="Campin R."/>
            <person name="McAtee P."/>
            <person name="Drummond R.S.M."/>
            <person name="Espley R.V."/>
            <person name="Ireland H.S."/>
            <person name="Wu R."/>
            <person name="Atkinson R.G."/>
            <person name="Karunairetnam S."/>
            <person name="Bulley S."/>
            <person name="Chunkath S."/>
            <person name="Hanley Z."/>
            <person name="Storey R."/>
            <person name="Thrimawithana A.H."/>
            <person name="Thomson S."/>
            <person name="David C."/>
            <person name="Testolin R."/>
            <person name="Huang H."/>
            <person name="Hellens R.P."/>
            <person name="Schaffer R.J."/>
        </authorList>
    </citation>
    <scope>NUCLEOTIDE SEQUENCE [LARGE SCALE GENOMIC DNA]</scope>
    <source>
        <strain evidence="7">cv. Red5</strain>
    </source>
</reference>
<evidence type="ECO:0000259" key="5">
    <source>
        <dbReference type="PROSITE" id="PS50102"/>
    </source>
</evidence>
<keyword evidence="7" id="KW-1185">Reference proteome</keyword>
<dbReference type="OMA" id="MNMATNG"/>
<dbReference type="InterPro" id="IPR012677">
    <property type="entry name" value="Nucleotide-bd_a/b_plait_sf"/>
</dbReference>
<dbReference type="OrthoDB" id="1875751at2759"/>
<feature type="compositionally biased region" description="Polar residues" evidence="4">
    <location>
        <begin position="88"/>
        <end position="103"/>
    </location>
</feature>
<sequence>MADHDDSKLFVGGISRETSQDTLRNHFGKYGAVVDSVIARDRTTGSHRGFGFVSFSDSSAVERALQDSHVILERTVEVKKAIPRSEQHQNQQQNKGLNRNSGTSSGGLADQFRTKKIFVGGLAPTLTEEEFKSYFEKFGRITDVVVMYDNVTSRPRGFGFITFDSEDAVEEVMKKSFHELTGKLVEVKRAVPKEGSNNNGNNGYNSRVGGGRESFNNHQVVSYPLYYPRNGVFPGFGTFPGYGGSAGYPYGVGLFGGVFHNGGYSGIAYGVTPPTPRSPWNGPAMFGIRGGPYHYGSAAAAYPNYLNGGIGVMGMETNGYNGIVGGGANGELNQLGNNDSQVSTDVTPAQINGGNEEGTSGRLRPSLVKSS</sequence>
<reference evidence="6 7" key="1">
    <citation type="submission" date="2017-07" db="EMBL/GenBank/DDBJ databases">
        <title>An improved, manually edited Actinidia chinensis var. chinensis (kiwifruit) genome highlights the challenges associated with draft genomes and gene prediction in plants.</title>
        <authorList>
            <person name="Pilkington S."/>
            <person name="Crowhurst R."/>
            <person name="Hilario E."/>
            <person name="Nardozza S."/>
            <person name="Fraser L."/>
            <person name="Peng Y."/>
            <person name="Gunaseelan K."/>
            <person name="Simpson R."/>
            <person name="Tahir J."/>
            <person name="Deroles S."/>
            <person name="Templeton K."/>
            <person name="Luo Z."/>
            <person name="Davy M."/>
            <person name="Cheng C."/>
            <person name="Mcneilage M."/>
            <person name="Scaglione D."/>
            <person name="Liu Y."/>
            <person name="Zhang Q."/>
            <person name="Datson P."/>
            <person name="De Silva N."/>
            <person name="Gardiner S."/>
            <person name="Bassett H."/>
            <person name="Chagne D."/>
            <person name="Mccallum J."/>
            <person name="Dzierzon H."/>
            <person name="Deng C."/>
            <person name="Wang Y.-Y."/>
            <person name="Barron N."/>
            <person name="Manako K."/>
            <person name="Bowen J."/>
            <person name="Foster T."/>
            <person name="Erridge Z."/>
            <person name="Tiffin H."/>
            <person name="Waite C."/>
            <person name="Davies K."/>
            <person name="Grierson E."/>
            <person name="Laing W."/>
            <person name="Kirk R."/>
            <person name="Chen X."/>
            <person name="Wood M."/>
            <person name="Montefiori M."/>
            <person name="Brummell D."/>
            <person name="Schwinn K."/>
            <person name="Catanach A."/>
            <person name="Fullerton C."/>
            <person name="Li D."/>
            <person name="Meiyalaghan S."/>
            <person name="Nieuwenhuizen N."/>
            <person name="Read N."/>
            <person name="Prakash R."/>
            <person name="Hunter D."/>
            <person name="Zhang H."/>
            <person name="Mckenzie M."/>
            <person name="Knabel M."/>
            <person name="Harris A."/>
            <person name="Allan A."/>
            <person name="Chen A."/>
            <person name="Janssen B."/>
            <person name="Plunkett B."/>
            <person name="Dwamena C."/>
            <person name="Voogd C."/>
            <person name="Leif D."/>
            <person name="Lafferty D."/>
            <person name="Souleyre E."/>
            <person name="Varkonyi-Gasic E."/>
            <person name="Gambi F."/>
            <person name="Hanley J."/>
            <person name="Yao J.-L."/>
            <person name="Cheung J."/>
            <person name="David K."/>
            <person name="Warren B."/>
            <person name="Marsh K."/>
            <person name="Snowden K."/>
            <person name="Lin-Wang K."/>
            <person name="Brian L."/>
            <person name="Martinez-Sanchez M."/>
            <person name="Wang M."/>
            <person name="Ileperuma N."/>
            <person name="Macnee N."/>
            <person name="Campin R."/>
            <person name="Mcatee P."/>
            <person name="Drummond R."/>
            <person name="Espley R."/>
            <person name="Ireland H."/>
            <person name="Wu R."/>
            <person name="Atkinson R."/>
            <person name="Karunairetnam S."/>
            <person name="Bulley S."/>
            <person name="Chunkath S."/>
            <person name="Hanley Z."/>
            <person name="Storey R."/>
            <person name="Thrimawithana A."/>
            <person name="Thomson S."/>
            <person name="David C."/>
            <person name="Testolin R."/>
        </authorList>
    </citation>
    <scope>NUCLEOTIDE SEQUENCE [LARGE SCALE GENOMIC DNA]</scope>
    <source>
        <strain evidence="7">cv. Red5</strain>
        <tissue evidence="6">Young leaf</tissue>
    </source>
</reference>
<dbReference type="InParanoid" id="A0A2R6Q0J4"/>
<dbReference type="Gramene" id="PSR99936">
    <property type="protein sequence ID" value="PSR99936"/>
    <property type="gene ID" value="CEY00_Acc23836"/>
</dbReference>
<evidence type="ECO:0000313" key="6">
    <source>
        <dbReference type="EMBL" id="PSR99936.1"/>
    </source>
</evidence>
<proteinExistence type="predicted"/>
<organism evidence="6 7">
    <name type="scientific">Actinidia chinensis var. chinensis</name>
    <name type="common">Chinese soft-hair kiwi</name>
    <dbReference type="NCBI Taxonomy" id="1590841"/>
    <lineage>
        <taxon>Eukaryota</taxon>
        <taxon>Viridiplantae</taxon>
        <taxon>Streptophyta</taxon>
        <taxon>Embryophyta</taxon>
        <taxon>Tracheophyta</taxon>
        <taxon>Spermatophyta</taxon>
        <taxon>Magnoliopsida</taxon>
        <taxon>eudicotyledons</taxon>
        <taxon>Gunneridae</taxon>
        <taxon>Pentapetalae</taxon>
        <taxon>asterids</taxon>
        <taxon>Ericales</taxon>
        <taxon>Actinidiaceae</taxon>
        <taxon>Actinidia</taxon>
    </lineage>
</organism>
<dbReference type="Proteomes" id="UP000241394">
    <property type="component" value="Chromosome LG21"/>
</dbReference>
<dbReference type="FunCoup" id="A0A2R6Q0J4">
    <property type="interactions" value="342"/>
</dbReference>
<dbReference type="PANTHER" id="PTHR48032">
    <property type="entry name" value="RNA-BINDING PROTEIN MUSASHI HOMOLOG RBP6"/>
    <property type="match status" value="1"/>
</dbReference>
<feature type="region of interest" description="Disordered" evidence="4">
    <location>
        <begin position="192"/>
        <end position="211"/>
    </location>
</feature>
<feature type="domain" description="RRM" evidence="5">
    <location>
        <begin position="115"/>
        <end position="192"/>
    </location>
</feature>
<feature type="region of interest" description="Disordered" evidence="4">
    <location>
        <begin position="81"/>
        <end position="108"/>
    </location>
</feature>
<evidence type="ECO:0000256" key="4">
    <source>
        <dbReference type="SAM" id="MobiDB-lite"/>
    </source>
</evidence>
<dbReference type="Gene3D" id="3.30.70.330">
    <property type="match status" value="2"/>
</dbReference>
<dbReference type="PROSITE" id="PS50102">
    <property type="entry name" value="RRM"/>
    <property type="match status" value="2"/>
</dbReference>
<keyword evidence="1" id="KW-0677">Repeat</keyword>
<dbReference type="InterPro" id="IPR000504">
    <property type="entry name" value="RRM_dom"/>
</dbReference>
<evidence type="ECO:0000313" key="7">
    <source>
        <dbReference type="Proteomes" id="UP000241394"/>
    </source>
</evidence>
<dbReference type="EMBL" id="NKQK01000021">
    <property type="protein sequence ID" value="PSR99936.1"/>
    <property type="molecule type" value="Genomic_DNA"/>
</dbReference>
<dbReference type="GO" id="GO:0003729">
    <property type="term" value="F:mRNA binding"/>
    <property type="evidence" value="ECO:0007669"/>
    <property type="project" value="TreeGrafter"/>
</dbReference>
<dbReference type="PANTHER" id="PTHR48032:SF12">
    <property type="entry name" value="RRM DOMAIN-CONTAINING PROTEIN"/>
    <property type="match status" value="1"/>
</dbReference>
<dbReference type="SMART" id="SM00360">
    <property type="entry name" value="RRM"/>
    <property type="match status" value="2"/>
</dbReference>
<evidence type="ECO:0000256" key="1">
    <source>
        <dbReference type="ARBA" id="ARBA00022737"/>
    </source>
</evidence>
<evidence type="ECO:0000256" key="3">
    <source>
        <dbReference type="PROSITE-ProRule" id="PRU00176"/>
    </source>
</evidence>
<dbReference type="AlphaFoldDB" id="A0A2R6Q0J4"/>
<dbReference type="GO" id="GO:0006417">
    <property type="term" value="P:regulation of translation"/>
    <property type="evidence" value="ECO:0007669"/>
    <property type="project" value="TreeGrafter"/>
</dbReference>
<feature type="compositionally biased region" description="Polar residues" evidence="4">
    <location>
        <begin position="334"/>
        <end position="353"/>
    </location>
</feature>
<accession>A0A2R6Q0J4</accession>
<dbReference type="STRING" id="1590841.A0A2R6Q0J4"/>
<name>A0A2R6Q0J4_ACTCC</name>
<dbReference type="CDD" id="cd12330">
    <property type="entry name" value="RRM2_Hrp1p"/>
    <property type="match status" value="1"/>
</dbReference>
<protein>
    <submittedName>
        <fullName evidence="6">RNA-binding protein</fullName>
    </submittedName>
</protein>
<keyword evidence="2 3" id="KW-0694">RNA-binding</keyword>